<proteinExistence type="predicted"/>
<name>A0ABR3EID0_9AGAR</name>
<feature type="non-terminal residue" evidence="1">
    <location>
        <position position="237"/>
    </location>
</feature>
<accession>A0ABR3EID0</accession>
<evidence type="ECO:0000313" key="1">
    <source>
        <dbReference type="EMBL" id="KAL0562613.1"/>
    </source>
</evidence>
<organism evidence="1 2">
    <name type="scientific">Marasmius crinis-equi</name>
    <dbReference type="NCBI Taxonomy" id="585013"/>
    <lineage>
        <taxon>Eukaryota</taxon>
        <taxon>Fungi</taxon>
        <taxon>Dikarya</taxon>
        <taxon>Basidiomycota</taxon>
        <taxon>Agaricomycotina</taxon>
        <taxon>Agaricomycetes</taxon>
        <taxon>Agaricomycetidae</taxon>
        <taxon>Agaricales</taxon>
        <taxon>Marasmiineae</taxon>
        <taxon>Marasmiaceae</taxon>
        <taxon>Marasmius</taxon>
    </lineage>
</organism>
<sequence>KAAVADLVFTKDVDRLLQNGSMTIPAISPYPISVAQGRHITLESPYDIIVAGLSNFSGNVNIDSDISQWIISEFSPDASSPTLVSMRTDGPNDDYYIFSMDSWQTTEQVLMAKESFRTHLAARYPSLSEPQLLLTFNSSSAPIRSAPAQVIDSHAQKLSSQLNTLTTRIESMEKKHDAHSVIIQSVNRQLEDMSTSVKELSTSVTATSHQVSLMQQQSAIQQQRSFLQIAITERRTM</sequence>
<comment type="caution">
    <text evidence="1">The sequence shown here is derived from an EMBL/GenBank/DDBJ whole genome shotgun (WGS) entry which is preliminary data.</text>
</comment>
<protein>
    <submittedName>
        <fullName evidence="1">Uncharacterized protein</fullName>
    </submittedName>
</protein>
<dbReference type="Proteomes" id="UP001465976">
    <property type="component" value="Unassembled WGS sequence"/>
</dbReference>
<gene>
    <name evidence="1" type="ORF">V5O48_019472</name>
</gene>
<dbReference type="EMBL" id="JBAHYK010005026">
    <property type="protein sequence ID" value="KAL0562613.1"/>
    <property type="molecule type" value="Genomic_DNA"/>
</dbReference>
<evidence type="ECO:0000313" key="2">
    <source>
        <dbReference type="Proteomes" id="UP001465976"/>
    </source>
</evidence>
<reference evidence="1 2" key="1">
    <citation type="submission" date="2024-02" db="EMBL/GenBank/DDBJ databases">
        <title>A draft genome for the cacao thread blight pathogen Marasmius crinis-equi.</title>
        <authorList>
            <person name="Cohen S.P."/>
            <person name="Baruah I.K."/>
            <person name="Amoako-Attah I."/>
            <person name="Bukari Y."/>
            <person name="Meinhardt L.W."/>
            <person name="Bailey B.A."/>
        </authorList>
    </citation>
    <scope>NUCLEOTIDE SEQUENCE [LARGE SCALE GENOMIC DNA]</scope>
    <source>
        <strain evidence="1 2">GH-76</strain>
    </source>
</reference>
<keyword evidence="2" id="KW-1185">Reference proteome</keyword>
<feature type="non-terminal residue" evidence="1">
    <location>
        <position position="1"/>
    </location>
</feature>